<comment type="caution">
    <text evidence="5">Lacks conserved residue(s) required for the propagation of feature annotation.</text>
</comment>
<dbReference type="SUPFAM" id="SSF117281">
    <property type="entry name" value="Kelch motif"/>
    <property type="match status" value="2"/>
</dbReference>
<gene>
    <name evidence="10" type="ORF">PTSG_08355</name>
</gene>
<keyword evidence="7" id="KW-1133">Transmembrane helix</keyword>
<dbReference type="PROSITE" id="PS50011">
    <property type="entry name" value="PROTEIN_KINASE_DOM"/>
    <property type="match status" value="1"/>
</dbReference>
<feature type="region of interest" description="Disordered" evidence="6">
    <location>
        <begin position="765"/>
        <end position="820"/>
    </location>
</feature>
<feature type="non-terminal residue" evidence="10">
    <location>
        <position position="1"/>
    </location>
</feature>
<accession>F2UJG2</accession>
<dbReference type="PANTHER" id="PTHR44329">
    <property type="entry name" value="SERINE/THREONINE-PROTEIN KINASE TNNI3K-RELATED"/>
    <property type="match status" value="1"/>
</dbReference>
<dbReference type="PROSITE" id="PS50026">
    <property type="entry name" value="EGF_3"/>
    <property type="match status" value="1"/>
</dbReference>
<dbReference type="Pfam" id="PF07714">
    <property type="entry name" value="PK_Tyr_Ser-Thr"/>
    <property type="match status" value="1"/>
</dbReference>
<feature type="compositionally biased region" description="Gly residues" evidence="6">
    <location>
        <begin position="1421"/>
        <end position="1440"/>
    </location>
</feature>
<dbReference type="SMART" id="SM00220">
    <property type="entry name" value="S_TKc"/>
    <property type="match status" value="1"/>
</dbReference>
<dbReference type="GeneID" id="16071164"/>
<feature type="compositionally biased region" description="Gly residues" evidence="6">
    <location>
        <begin position="686"/>
        <end position="696"/>
    </location>
</feature>
<organism evidence="11">
    <name type="scientific">Salpingoeca rosetta (strain ATCC 50818 / BSB-021)</name>
    <dbReference type="NCBI Taxonomy" id="946362"/>
    <lineage>
        <taxon>Eukaryota</taxon>
        <taxon>Choanoflagellata</taxon>
        <taxon>Craspedida</taxon>
        <taxon>Salpingoecidae</taxon>
        <taxon>Salpingoeca</taxon>
    </lineage>
</organism>
<protein>
    <submittedName>
        <fullName evidence="10">TKL/ARK protein kinase</fullName>
    </submittedName>
</protein>
<feature type="compositionally biased region" description="Low complexity" evidence="6">
    <location>
        <begin position="765"/>
        <end position="783"/>
    </location>
</feature>
<dbReference type="PANTHER" id="PTHR44329:SF288">
    <property type="entry name" value="MITOGEN-ACTIVATED PROTEIN KINASE KINASE KINASE 20"/>
    <property type="match status" value="1"/>
</dbReference>
<dbReference type="Gene3D" id="2.120.10.80">
    <property type="entry name" value="Kelch-type beta propeller"/>
    <property type="match status" value="3"/>
</dbReference>
<dbReference type="GO" id="GO:0004674">
    <property type="term" value="F:protein serine/threonine kinase activity"/>
    <property type="evidence" value="ECO:0007669"/>
    <property type="project" value="TreeGrafter"/>
</dbReference>
<dbReference type="InterPro" id="IPR051681">
    <property type="entry name" value="Ser/Thr_Kinases-Pseudokinases"/>
</dbReference>
<keyword evidence="2" id="KW-0547">Nucleotide-binding</keyword>
<sequence length="1482" mass="160726">MISLFNGREVQPMNMHRRIASSPTMVQAIIRRVPLAVVLVVLVLLQTAFLLVCRGQEVSRNTFEIIEYDTPYPHPSQLWQATLLRHPTPEDSDIPDAEIGTMMRVRTAPHGKRTEEVVVLFGGETLGLSSGNVTLNTDTWLYRTYQPQYWLRCNPEVVPQPRLGHNMFRLPASDIEDAAYLFGGTDRHEYFNDIWTLRLSGMTCTWTQLHPSNQGPSPRTFAASTHVKVGNHYLMLIWGGCVLLEPDSTNRCKTGVADSDTIHMLNMTSLQWDRITLAHHTIVSPRTLSVLARFEDHPETVYLFGGTTIGRSEANCDLYRIDIDYTARAGDVQRVWSNDMCANEYKWLQFEARFAVISVEDSFFFLGAATTELAHGTLASLAFRPRDNFTTTVASDVMAERFWPVSFGHLDVAPGSFAFASPSERGFGFAVGLMQDQFSGTGAILWQYSPFWRNDKPYLQWHPELVFKRPFPRRGHTASTPSVGTGMFTFGGILGRVTSYLWTLGPLEGGVAEWRYVWTPKNIPPRYGHAMLPLGDGHRLVLGGWDAALNCHADAWLLWVDMSRETHAFNATRVGISTPGNQPAWAGAGGMAYSCPIATPEHTRCFLFGGACRDSTSNNLYQLDYRPNPKPSSPTPAPSSSSAGAVAMPELLLTMVDGGGEVPTSRAGDNSTSTGGGDGDTAAGGIVSGGGDVGGGDGDDGDTHRPLPRQDAFLFSGDGEIVTLFGGLAVQLAPGQRTLGDVWEYSVAEGKWSQLYAGYPNTNISSTSSSTSGSNSSGDSGDSAQRAASAGTDAQPSKAGHHGGKEAGQTRQASPTHARVLTRVPPARYRGCSLRASDSKWLIFGGRNNTPYGDLWEYDAVQHAFTELKLHAGDNALKDYHVLRWGAACVMHDDLLLAHGGLGVFDLFESTLRLRPACNDLQGLPAGTTFLNGTCHVCPIGTYFDHDEPTCQRCPEGTTTEEAGSKTCDVCVPGYCRFGHTCVIENRAPKCHCRAGYSGERCQLIIPLYVSLGLFFGLGTVALVVWLARRQRRARHTAELKEKLLSHATDQLREKDMELQELARVFVIDPTELVLMEALDKDCPGATGDVWKGQYKNQVVAVKRLKAALVEMDESMIDMFEREVRVMRGLRHKNIVLFYGAGMFEQQPFLVMEYCPRGSLHSVLAAAAAAAAAVGEGGGAGRGIDGRTGSLDRGWNVIASASGDGHVHGGDNSSNDSSGNGGNGSSSQDRLSWRQRYQFLIDTAEGMAYLHSLRPPRIHRDLKSMNVLVAEDWTCLIADFGTATLLRRMQQAATSTATAVGGAGGVYGGGEQHIPHSNNNSNSNSSSWGGVTMANEEKQRSSSVVSTEFAALQTTGTGTLQWSAPELLLGQPYTSAVDVYSFGILGSEVVTLRLPFVHLRHSWDIRKAVLSGQRPDLGDSGSDGGDGGDGGGSVSGGAGRDGSACPGALAQLLRECWSEDPKARPSFTAIIDRLKAAQARLR</sequence>
<dbReference type="InterPro" id="IPR000719">
    <property type="entry name" value="Prot_kinase_dom"/>
</dbReference>
<keyword evidence="3 10" id="KW-0418">Kinase</keyword>
<feature type="region of interest" description="Disordered" evidence="6">
    <location>
        <begin position="1412"/>
        <end position="1442"/>
    </location>
</feature>
<dbReference type="InterPro" id="IPR011009">
    <property type="entry name" value="Kinase-like_dom_sf"/>
</dbReference>
<feature type="compositionally biased region" description="Pro residues" evidence="6">
    <location>
        <begin position="628"/>
        <end position="637"/>
    </location>
</feature>
<dbReference type="PROSITE" id="PS01186">
    <property type="entry name" value="EGF_2"/>
    <property type="match status" value="1"/>
</dbReference>
<evidence type="ECO:0000256" key="3">
    <source>
        <dbReference type="ARBA" id="ARBA00022777"/>
    </source>
</evidence>
<feature type="transmembrane region" description="Helical" evidence="7">
    <location>
        <begin position="1004"/>
        <end position="1028"/>
    </location>
</feature>
<keyword evidence="5" id="KW-0245">EGF-like domain</keyword>
<keyword evidence="5" id="KW-1015">Disulfide bond</keyword>
<dbReference type="PROSITE" id="PS00022">
    <property type="entry name" value="EGF_1"/>
    <property type="match status" value="1"/>
</dbReference>
<reference evidence="10" key="1">
    <citation type="submission" date="2009-08" db="EMBL/GenBank/DDBJ databases">
        <title>Annotation of Salpingoeca rosetta.</title>
        <authorList>
            <consortium name="The Broad Institute Genome Sequencing Platform"/>
            <person name="Russ C."/>
            <person name="Cuomo C."/>
            <person name="Burger G."/>
            <person name="Gray M.W."/>
            <person name="Holland P.W.H."/>
            <person name="King N."/>
            <person name="Lang F.B.F."/>
            <person name="Roger A.J."/>
            <person name="Ruiz-Trillo I."/>
            <person name="Young S.K."/>
            <person name="Zeng Q."/>
            <person name="Gargeya S."/>
            <person name="Alvarado L."/>
            <person name="Berlin A."/>
            <person name="Chapman S.B."/>
            <person name="Chen Z."/>
            <person name="Freedman E."/>
            <person name="Gellesch M."/>
            <person name="Goldberg J."/>
            <person name="Griggs A."/>
            <person name="Gujja S."/>
            <person name="Heilman E."/>
            <person name="Heiman D."/>
            <person name="Howarth C."/>
            <person name="Mehta T."/>
            <person name="Neiman D."/>
            <person name="Pearson M."/>
            <person name="Roberts A."/>
            <person name="Saif S."/>
            <person name="Shea T."/>
            <person name="Shenoy N."/>
            <person name="Sisk P."/>
            <person name="Stolte C."/>
            <person name="Sykes S."/>
            <person name="White J."/>
            <person name="Yandava C."/>
            <person name="Haas B."/>
            <person name="Nusbaum C."/>
            <person name="Birren B."/>
        </authorList>
    </citation>
    <scope>NUCLEOTIDE SEQUENCE [LARGE SCALE GENOMIC DNA]</scope>
    <source>
        <strain evidence="10">ATCC 50818</strain>
    </source>
</reference>
<dbReference type="Pfam" id="PF24681">
    <property type="entry name" value="Kelch_KLHDC2_KLHL20_DRC7"/>
    <property type="match status" value="1"/>
</dbReference>
<feature type="region of interest" description="Disordered" evidence="6">
    <location>
        <begin position="622"/>
        <end position="644"/>
    </location>
</feature>
<evidence type="ECO:0000259" key="9">
    <source>
        <dbReference type="PROSITE" id="PS50026"/>
    </source>
</evidence>
<evidence type="ECO:0000313" key="11">
    <source>
        <dbReference type="Proteomes" id="UP000007799"/>
    </source>
</evidence>
<keyword evidence="7" id="KW-0472">Membrane</keyword>
<dbReference type="OrthoDB" id="10251809at2759"/>
<dbReference type="InterPro" id="IPR015915">
    <property type="entry name" value="Kelch-typ_b-propeller"/>
</dbReference>
<dbReference type="CDD" id="cd00185">
    <property type="entry name" value="TNFRSF"/>
    <property type="match status" value="1"/>
</dbReference>
<dbReference type="InterPro" id="IPR000742">
    <property type="entry name" value="EGF"/>
</dbReference>
<evidence type="ECO:0000256" key="1">
    <source>
        <dbReference type="ARBA" id="ARBA00022679"/>
    </source>
</evidence>
<keyword evidence="4" id="KW-0067">ATP-binding</keyword>
<dbReference type="Gene3D" id="1.10.510.10">
    <property type="entry name" value="Transferase(Phosphotransferase) domain 1"/>
    <property type="match status" value="3"/>
</dbReference>
<feature type="domain" description="EGF-like" evidence="9">
    <location>
        <begin position="969"/>
        <end position="1003"/>
    </location>
</feature>
<evidence type="ECO:0000256" key="4">
    <source>
        <dbReference type="ARBA" id="ARBA00022840"/>
    </source>
</evidence>
<dbReference type="InParanoid" id="F2UJG2"/>
<dbReference type="Pfam" id="PF00069">
    <property type="entry name" value="Pkinase"/>
    <property type="match status" value="1"/>
</dbReference>
<dbReference type="GO" id="GO:0005524">
    <property type="term" value="F:ATP binding"/>
    <property type="evidence" value="ECO:0007669"/>
    <property type="project" value="UniProtKB-KW"/>
</dbReference>
<dbReference type="SUPFAM" id="SSF56112">
    <property type="entry name" value="Protein kinase-like (PK-like)"/>
    <property type="match status" value="1"/>
</dbReference>
<dbReference type="Gene3D" id="2.10.50.10">
    <property type="entry name" value="Tumor Necrosis Factor Receptor, subunit A, domain 2"/>
    <property type="match status" value="1"/>
</dbReference>
<evidence type="ECO:0000259" key="8">
    <source>
        <dbReference type="PROSITE" id="PS50011"/>
    </source>
</evidence>
<feature type="region of interest" description="Disordered" evidence="6">
    <location>
        <begin position="657"/>
        <end position="711"/>
    </location>
</feature>
<dbReference type="Proteomes" id="UP000007799">
    <property type="component" value="Unassembled WGS sequence"/>
</dbReference>
<feature type="region of interest" description="Disordered" evidence="6">
    <location>
        <begin position="1202"/>
        <end position="1229"/>
    </location>
</feature>
<dbReference type="EMBL" id="GL832977">
    <property type="protein sequence ID" value="EGD77261.1"/>
    <property type="molecule type" value="Genomic_DNA"/>
</dbReference>
<keyword evidence="7" id="KW-0812">Transmembrane</keyword>
<proteinExistence type="predicted"/>
<feature type="region of interest" description="Disordered" evidence="6">
    <location>
        <begin position="1315"/>
        <end position="1342"/>
    </location>
</feature>
<name>F2UJG2_SALR5</name>
<dbReference type="RefSeq" id="XP_004990605.1">
    <property type="nucleotide sequence ID" value="XM_004990548.1"/>
</dbReference>
<evidence type="ECO:0000256" key="6">
    <source>
        <dbReference type="SAM" id="MobiDB-lite"/>
    </source>
</evidence>
<evidence type="ECO:0000256" key="7">
    <source>
        <dbReference type="SAM" id="Phobius"/>
    </source>
</evidence>
<feature type="compositionally biased region" description="Low complexity" evidence="6">
    <location>
        <begin position="1317"/>
        <end position="1327"/>
    </location>
</feature>
<dbReference type="InterPro" id="IPR001245">
    <property type="entry name" value="Ser-Thr/Tyr_kinase_cat_dom"/>
</dbReference>
<dbReference type="InterPro" id="IPR009030">
    <property type="entry name" value="Growth_fac_rcpt_cys_sf"/>
</dbReference>
<dbReference type="STRING" id="946362.F2UJG2"/>
<keyword evidence="1" id="KW-0808">Transferase</keyword>
<evidence type="ECO:0000256" key="2">
    <source>
        <dbReference type="ARBA" id="ARBA00022741"/>
    </source>
</evidence>
<keyword evidence="11" id="KW-1185">Reference proteome</keyword>
<feature type="disulfide bond" evidence="5">
    <location>
        <begin position="993"/>
        <end position="1002"/>
    </location>
</feature>
<dbReference type="KEGG" id="sre:PTSG_08355"/>
<evidence type="ECO:0000256" key="5">
    <source>
        <dbReference type="PROSITE-ProRule" id="PRU00076"/>
    </source>
</evidence>
<evidence type="ECO:0000313" key="10">
    <source>
        <dbReference type="EMBL" id="EGD77261.1"/>
    </source>
</evidence>
<dbReference type="SUPFAM" id="SSF57184">
    <property type="entry name" value="Growth factor receptor domain"/>
    <property type="match status" value="1"/>
</dbReference>
<feature type="domain" description="Protein kinase" evidence="8">
    <location>
        <begin position="1076"/>
        <end position="1481"/>
    </location>
</feature>
<dbReference type="SMART" id="SM01411">
    <property type="entry name" value="Ephrin_rec_like"/>
    <property type="match status" value="1"/>
</dbReference>